<feature type="compositionally biased region" description="Basic and acidic residues" evidence="2">
    <location>
        <begin position="587"/>
        <end position="600"/>
    </location>
</feature>
<dbReference type="AlphaFoldDB" id="A9VA73"/>
<dbReference type="GeneID" id="5894862"/>
<dbReference type="InterPro" id="IPR015915">
    <property type="entry name" value="Kelch-typ_b-propeller"/>
</dbReference>
<gene>
    <name evidence="3" type="ORF">MONBRDRAFT_29126</name>
</gene>
<dbReference type="STRING" id="81824.A9VA73"/>
<dbReference type="Pfam" id="PF24681">
    <property type="entry name" value="Kelch_KLHDC2_KLHL20_DRC7"/>
    <property type="match status" value="1"/>
</dbReference>
<dbReference type="EMBL" id="CH991572">
    <property type="protein sequence ID" value="EDQ85615.1"/>
    <property type="molecule type" value="Genomic_DNA"/>
</dbReference>
<dbReference type="InterPro" id="IPR039893">
    <property type="entry name" value="CEP120-like"/>
</dbReference>
<dbReference type="PANTHER" id="PTHR21574">
    <property type="entry name" value="CENTROSOMAL PROTEIN OF 120 KDA"/>
    <property type="match status" value="1"/>
</dbReference>
<keyword evidence="4" id="KW-1185">Reference proteome</keyword>
<evidence type="ECO:0000313" key="4">
    <source>
        <dbReference type="Proteomes" id="UP000001357"/>
    </source>
</evidence>
<feature type="compositionally biased region" description="Basic and acidic residues" evidence="2">
    <location>
        <begin position="553"/>
        <end position="562"/>
    </location>
</feature>
<evidence type="ECO:0000256" key="2">
    <source>
        <dbReference type="SAM" id="MobiDB-lite"/>
    </source>
</evidence>
<sequence>MSVFRGLADSLRRLAMIASRTSVSELPDHKALQTFDKRGIGNSVTISMYMGGSKIAAGLTPALSQSAVAVGYEIWIYGGTEYPFGVNNARDLHYIDVRVGEWHTISHEIDQCPLARFGQSMVYDAAQECFWIFGGTQGTQFYNDLWRFDLATRTWEEIVQGPFDNWPTPRYRHQAVMHNHRMVVLGGGTPNPTPDKFMDTALVFNTRTRRWETEHLHGDNADGYPPELRSHTCTKYGEYLYLLGGISKPRQYGELITFGGLALGRTDRRINDVCSVLITPTPTLKYLCIVAIAAAGFQPEEVYRAVGSSFDLVLEAALDGKSLSTDPVPHKASFTIDNELVYAVPQAEVQSQLNIAGTRELLGYVMLDLRLALPASRARASTWYPLLNCVYRKSKPELLIQLFLETMDAPTDRIPVAVVERHLEPVLALGAPASEEDAHDYALALRIKDATGLTAMALMSEASDQHALSQAFFEATLEGLTCASSPFGLSHAHDLRSLEMYLNLWTTEANLERFLQTNGQDLQLAVCFQGADGSQPLGTCSLHMADVAAPSADRGRPQEHRVRMTSADGAGGAPPDPLSLSSDESEPDHQGGLEGPDHSRPGFRRLAIGVDFQTLQRAQRPPQQLKLLVRYRTALLGTPGQYLTHPSVMVQRGSQVQLAHGFASYDLVTSVPTLDQQWHDDVDVELIEQDQYNGHRVAGRGRLRLRSLFDQWTRADGHTELVSARETVMFVTDEGEAPSEVARADVLLTLQDLGAADIPINEATFAQRPALKSATHHAALPPKAVGVEHDGFESHGQPAEDGVNLTAYGQGGPWRMGPAPERTGHLPPPHSEEYDTLSATTYTAAAGAGELGERLPGDAEQVAQQYQARLELELWMKEEQERFRQTLEEKEQAALKRLAAEWKARNGQQEAILTQRMQSYNKTSAELEATLRRVREREAELERESQELESKQAELAQQHERAMTELRDASRRLESDFAHQVCKWGKHFCRSWLCVCVCVCVCVWSELSQSRTRFQEEHLHRISEDRDQLEQRLKVLQEENEALRLERSRGPNAQLQAEVVRLSSEVQQLHRQLDAAQRSKDQYKQQWTKALHTVAQLRQKEQLLSREHLRQQQRELEHLRLQYLMKEERDVTGNEMKEIAEIKAELQRLAQLTVGSSSRSLGGHSEPGTSSSAPQTEAPAGLNRLQAEVARLTHERQSLLNTNIYPPTDPVIRQLDARIALLMSQM</sequence>
<proteinExistence type="predicted"/>
<name>A9VA73_MONBE</name>
<feature type="coiled-coil region" evidence="1">
    <location>
        <begin position="1019"/>
        <end position="1129"/>
    </location>
</feature>
<dbReference type="Proteomes" id="UP000001357">
    <property type="component" value="Unassembled WGS sequence"/>
</dbReference>
<evidence type="ECO:0000256" key="1">
    <source>
        <dbReference type="SAM" id="Coils"/>
    </source>
</evidence>
<dbReference type="InterPro" id="IPR035892">
    <property type="entry name" value="C2_domain_sf"/>
</dbReference>
<dbReference type="PANTHER" id="PTHR21574:SF0">
    <property type="entry name" value="CENTROSOMAL PROTEIN OF 120 KDA"/>
    <property type="match status" value="1"/>
</dbReference>
<organism evidence="3 4">
    <name type="scientific">Monosiga brevicollis</name>
    <name type="common">Choanoflagellate</name>
    <dbReference type="NCBI Taxonomy" id="81824"/>
    <lineage>
        <taxon>Eukaryota</taxon>
        <taxon>Choanoflagellata</taxon>
        <taxon>Craspedida</taxon>
        <taxon>Salpingoecidae</taxon>
        <taxon>Monosiga</taxon>
    </lineage>
</organism>
<protein>
    <submittedName>
        <fullName evidence="3">Uncharacterized protein</fullName>
    </submittedName>
</protein>
<dbReference type="eggNOG" id="KOG0379">
    <property type="taxonomic scope" value="Eukaryota"/>
</dbReference>
<dbReference type="Gene3D" id="2.60.40.150">
    <property type="entry name" value="C2 domain"/>
    <property type="match status" value="1"/>
</dbReference>
<feature type="region of interest" description="Disordered" evidence="2">
    <location>
        <begin position="1155"/>
        <end position="1178"/>
    </location>
</feature>
<evidence type="ECO:0000313" key="3">
    <source>
        <dbReference type="EMBL" id="EDQ85615.1"/>
    </source>
</evidence>
<dbReference type="InParanoid" id="A9VA73"/>
<accession>A9VA73</accession>
<dbReference type="KEGG" id="mbr:MONBRDRAFT_29126"/>
<dbReference type="SUPFAM" id="SSF117281">
    <property type="entry name" value="Kelch motif"/>
    <property type="match status" value="1"/>
</dbReference>
<dbReference type="GO" id="GO:0005813">
    <property type="term" value="C:centrosome"/>
    <property type="evidence" value="ECO:0000318"/>
    <property type="project" value="GO_Central"/>
</dbReference>
<dbReference type="GO" id="GO:0010564">
    <property type="term" value="P:regulation of cell cycle process"/>
    <property type="evidence" value="ECO:0000318"/>
    <property type="project" value="GO_Central"/>
</dbReference>
<feature type="coiled-coil region" evidence="1">
    <location>
        <begin position="876"/>
        <end position="976"/>
    </location>
</feature>
<dbReference type="RefSeq" id="XP_001749564.1">
    <property type="nucleotide sequence ID" value="XM_001749512.1"/>
</dbReference>
<feature type="region of interest" description="Disordered" evidence="2">
    <location>
        <begin position="550"/>
        <end position="602"/>
    </location>
</feature>
<dbReference type="GO" id="GO:0022027">
    <property type="term" value="P:interkinetic nuclear migration"/>
    <property type="evidence" value="ECO:0000318"/>
    <property type="project" value="GO_Central"/>
</dbReference>
<dbReference type="Gene3D" id="2.120.10.80">
    <property type="entry name" value="Kelch-type beta propeller"/>
    <property type="match status" value="1"/>
</dbReference>
<reference evidence="3 4" key="1">
    <citation type="journal article" date="2008" name="Nature">
        <title>The genome of the choanoflagellate Monosiga brevicollis and the origin of metazoans.</title>
        <authorList>
            <consortium name="JGI Sequencing"/>
            <person name="King N."/>
            <person name="Westbrook M.J."/>
            <person name="Young S.L."/>
            <person name="Kuo A."/>
            <person name="Abedin M."/>
            <person name="Chapman J."/>
            <person name="Fairclough S."/>
            <person name="Hellsten U."/>
            <person name="Isogai Y."/>
            <person name="Letunic I."/>
            <person name="Marr M."/>
            <person name="Pincus D."/>
            <person name="Putnam N."/>
            <person name="Rokas A."/>
            <person name="Wright K.J."/>
            <person name="Zuzow R."/>
            <person name="Dirks W."/>
            <person name="Good M."/>
            <person name="Goodstein D."/>
            <person name="Lemons D."/>
            <person name="Li W."/>
            <person name="Lyons J.B."/>
            <person name="Morris A."/>
            <person name="Nichols S."/>
            <person name="Richter D.J."/>
            <person name="Salamov A."/>
            <person name="Bork P."/>
            <person name="Lim W.A."/>
            <person name="Manning G."/>
            <person name="Miller W.T."/>
            <person name="McGinnis W."/>
            <person name="Shapiro H."/>
            <person name="Tjian R."/>
            <person name="Grigoriev I.V."/>
            <person name="Rokhsar D."/>
        </authorList>
    </citation>
    <scope>NUCLEOTIDE SEQUENCE [LARGE SCALE GENOMIC DNA]</scope>
    <source>
        <strain evidence="4">MX1 / ATCC 50154</strain>
    </source>
</reference>
<keyword evidence="1" id="KW-0175">Coiled coil</keyword>
<dbReference type="FunCoup" id="A9VA73">
    <property type="interactions" value="446"/>
</dbReference>